<dbReference type="Proteomes" id="UP000887580">
    <property type="component" value="Unplaced"/>
</dbReference>
<evidence type="ECO:0000313" key="2">
    <source>
        <dbReference type="WBParaSite" id="PS1159_v2.g22145.t1"/>
    </source>
</evidence>
<dbReference type="WBParaSite" id="PS1159_v2.g22145.t1">
    <property type="protein sequence ID" value="PS1159_v2.g22145.t1"/>
    <property type="gene ID" value="PS1159_v2.g22145"/>
</dbReference>
<proteinExistence type="predicted"/>
<evidence type="ECO:0000313" key="1">
    <source>
        <dbReference type="Proteomes" id="UP000887580"/>
    </source>
</evidence>
<accession>A0AC35FZQ9</accession>
<protein>
    <submittedName>
        <fullName evidence="2">BTB domain-containing protein</fullName>
    </submittedName>
</protein>
<name>A0AC35FZQ9_9BILA</name>
<sequence>MSDQRLEIFKSQNLESGNFDIKFEVEGKQIYAHKDVLESASNVLRQMVSGAYGDRFREAKYSDSGFGGSSSQSSGRREDGNNLKSKISFNSSTKTMAVSKNTIEEKYSCGRDAQIGDIYDARTEQFVAGCNIFNTDVRDFVHYSRLDSTSNSMIFQTSIFDKANAIDIRDSLLLSILVGLVKTDYGAVKCLNEICSTEEAQCIYVEKIRTIYEVINIFSDELKNLISDVLHNYGTHVVVGITYGVNATVTMTYERDDTRNIEVLIKTIFERLEVSDLNEEENKLLENVRFKVHADIVPPGMKHPRNISDTLLWIHSLRKHAEEKIFKGRQMEYHLMPLEVLHKKLNSPDTRILKYKPAGYEKKLLPFLISMKTAFGTMKVLLNFINENAENVSDYEKHKIKKRYNKFECAYTEIRQKCASLVVEVRFRGSSTENILLLLYQNDYFVAKVQIFVESYKYLKEKMKIIEKFRAAGVSVLTDANEIDHFKIDNYEKEIYFFFFGYKNSHQHPQWSKYVDYFNDLTKNCNDHVLAILDMDVISNHAENNGIRNGIRIVKCFEGKEHECNVT</sequence>
<reference evidence="2" key="1">
    <citation type="submission" date="2022-11" db="UniProtKB">
        <authorList>
            <consortium name="WormBaseParasite"/>
        </authorList>
    </citation>
    <scope>IDENTIFICATION</scope>
</reference>
<organism evidence="1 2">
    <name type="scientific">Panagrolaimus sp. PS1159</name>
    <dbReference type="NCBI Taxonomy" id="55785"/>
    <lineage>
        <taxon>Eukaryota</taxon>
        <taxon>Metazoa</taxon>
        <taxon>Ecdysozoa</taxon>
        <taxon>Nematoda</taxon>
        <taxon>Chromadorea</taxon>
        <taxon>Rhabditida</taxon>
        <taxon>Tylenchina</taxon>
        <taxon>Panagrolaimomorpha</taxon>
        <taxon>Panagrolaimoidea</taxon>
        <taxon>Panagrolaimidae</taxon>
        <taxon>Panagrolaimus</taxon>
    </lineage>
</organism>